<reference evidence="3" key="2">
    <citation type="journal article" date="2024" name="Antonie Van Leeuwenhoek">
        <title>Roseihalotalea indica gen. nov., sp. nov., a halophilic Bacteroidetes from mesopelagic Southwest Indian Ocean with higher carbohydrate metabolic potential.</title>
        <authorList>
            <person name="Chen B."/>
            <person name="Zhang M."/>
            <person name="Lin D."/>
            <person name="Ye J."/>
            <person name="Tang K."/>
        </authorList>
    </citation>
    <scope>NUCLEOTIDE SEQUENCE</scope>
    <source>
        <strain evidence="3">TK19036</strain>
    </source>
</reference>
<dbReference type="InterPro" id="IPR029063">
    <property type="entry name" value="SAM-dependent_MTases_sf"/>
</dbReference>
<dbReference type="AlphaFoldDB" id="A0AA49JJT0"/>
<organism evidence="3">
    <name type="scientific">Roseihalotalea indica</name>
    <dbReference type="NCBI Taxonomy" id="2867963"/>
    <lineage>
        <taxon>Bacteria</taxon>
        <taxon>Pseudomonadati</taxon>
        <taxon>Bacteroidota</taxon>
        <taxon>Cytophagia</taxon>
        <taxon>Cytophagales</taxon>
        <taxon>Catalimonadaceae</taxon>
        <taxon>Roseihalotalea</taxon>
    </lineage>
</organism>
<proteinExistence type="predicted"/>
<reference evidence="3" key="1">
    <citation type="journal article" date="2023" name="Comput. Struct. Biotechnol. J.">
        <title>Discovery of a novel marine Bacteroidetes with a rich repertoire of carbohydrate-active enzymes.</title>
        <authorList>
            <person name="Chen B."/>
            <person name="Liu G."/>
            <person name="Chen Q."/>
            <person name="Wang H."/>
            <person name="Liu L."/>
            <person name="Tang K."/>
        </authorList>
    </citation>
    <scope>NUCLEOTIDE SEQUENCE</scope>
    <source>
        <strain evidence="3">TK19036</strain>
    </source>
</reference>
<feature type="domain" description="PG-1098 ferredoxin-like" evidence="2">
    <location>
        <begin position="281"/>
        <end position="324"/>
    </location>
</feature>
<dbReference type="SUPFAM" id="SSF53335">
    <property type="entry name" value="S-adenosyl-L-methionine-dependent methyltransferases"/>
    <property type="match status" value="1"/>
</dbReference>
<accession>A0AA49JJT0</accession>
<protein>
    <recommendedName>
        <fullName evidence="4">THUMP-like domain-containing protein</fullName>
    </recommendedName>
</protein>
<dbReference type="Gene3D" id="1.10.10.1110">
    <property type="entry name" value="Methyltransferase PG1098, N-terminal domain"/>
    <property type="match status" value="1"/>
</dbReference>
<dbReference type="Pfam" id="PF18096">
    <property type="entry name" value="Thump_like"/>
    <property type="match status" value="1"/>
</dbReference>
<feature type="domain" description="THUMP-like" evidence="1">
    <location>
        <begin position="325"/>
        <end position="393"/>
    </location>
</feature>
<dbReference type="EMBL" id="CP120682">
    <property type="protein sequence ID" value="WKN39958.1"/>
    <property type="molecule type" value="Genomic_DNA"/>
</dbReference>
<evidence type="ECO:0000259" key="1">
    <source>
        <dbReference type="Pfam" id="PF18096"/>
    </source>
</evidence>
<evidence type="ECO:0008006" key="4">
    <source>
        <dbReference type="Google" id="ProtNLM"/>
    </source>
</evidence>
<evidence type="ECO:0000259" key="2">
    <source>
        <dbReference type="Pfam" id="PF22013"/>
    </source>
</evidence>
<name>A0AA49JJT0_9BACT</name>
<dbReference type="InterPro" id="IPR054168">
    <property type="entry name" value="PG_1098_Fer"/>
</dbReference>
<dbReference type="Pfam" id="PF22013">
    <property type="entry name" value="PG_1098_Fer"/>
    <property type="match status" value="1"/>
</dbReference>
<sequence>MTIADLEVLQEPHIRQFIREHESDDPYALALQVKRYPDVPIQQVAEQIQGRQKARKKLPEWYEAEGVIFPSALSMEQCSSETTAKFKSKLVLGKTAVDLTGGAGVDSYYLSHSFEQFHYIEQNPLLAAITQHNFTQLGTSVIQVHTTDAESFVSSMDGVDLIYLDPARRNDANQKVFRLSDCSPDVLHLLPRLLASAKQIMLKTSPMLDIDAALRDLDYVDQVYVVAVNNECKEVLYILSSEAAEFPIITAIDLGTEAVPLQFTRDEEADAPVTYTEPQQYLYEPHVAILKAGAFRSVAQQWKVDKLHPHTHLYTSSQLIPNFPGRSFRVEAVLPYQKKTIRKLIPEGKANITTRNFSDSVATVRKKLELQEGGDTYLFATRTQSADRVILLTHKA</sequence>
<gene>
    <name evidence="3" type="ORF">K4G66_14790</name>
</gene>
<dbReference type="InterPro" id="IPR041497">
    <property type="entry name" value="Thump-like"/>
</dbReference>
<evidence type="ECO:0000313" key="3">
    <source>
        <dbReference type="EMBL" id="WKN39958.1"/>
    </source>
</evidence>
<dbReference type="Gene3D" id="3.40.50.150">
    <property type="entry name" value="Vaccinia Virus protein VP39"/>
    <property type="match status" value="1"/>
</dbReference>